<dbReference type="PANTHER" id="PTHR30519">
    <property type="entry name" value="5-METHYLTETRAHYDROPTEROYLTRIGLUTAMATE--HOMOCYSTEINE METHYLTRANSFERASE"/>
    <property type="match status" value="1"/>
</dbReference>
<keyword evidence="6" id="KW-1185">Reference proteome</keyword>
<proteinExistence type="predicted"/>
<evidence type="ECO:0000256" key="1">
    <source>
        <dbReference type="ARBA" id="ARBA00001947"/>
    </source>
</evidence>
<evidence type="ECO:0000313" key="6">
    <source>
        <dbReference type="Proteomes" id="UP000070188"/>
    </source>
</evidence>
<dbReference type="GO" id="GO:0008270">
    <property type="term" value="F:zinc ion binding"/>
    <property type="evidence" value="ECO:0007669"/>
    <property type="project" value="InterPro"/>
</dbReference>
<dbReference type="GO" id="GO:0003871">
    <property type="term" value="F:5-methyltetrahydropteroyltriglutamate-homocysteine S-methyltransferase activity"/>
    <property type="evidence" value="ECO:0007669"/>
    <property type="project" value="UniProtKB-EC"/>
</dbReference>
<sequence length="322" mass="36104">MFGEFDEPDYIDYGTKEAFEDAVRLCVDDQIRAGFDVVCDGQQYYEAETTHEYGQIFHFWGHRLAGFKRWGDPITVEPYKKFHAPAAVGDIEWVRPIFAPILEVTRAAAGDRPVKIGVEGPLLFTFTVTDRYYGDPKSLAMAIARAFNKEFKDLTARGVDWIQIHDPLPVYAGPEGWYLDVINTAFDGVDAYKVWHLCYGNQGGNPGVEEFRGHAIFPAISDVNVDQVHIETMRKGTGDLPHLAKLPKHVDVGVGVIDVKSLVIERPEEIADRIVEAARYVPAERICVSTDCGLTNLKREHAQKKIQALVEGAALARERLSR</sequence>
<dbReference type="GO" id="GO:0009086">
    <property type="term" value="P:methionine biosynthetic process"/>
    <property type="evidence" value="ECO:0007669"/>
    <property type="project" value="InterPro"/>
</dbReference>
<dbReference type="STRING" id="1469144.LI90_704"/>
<evidence type="ECO:0000259" key="4">
    <source>
        <dbReference type="Pfam" id="PF01717"/>
    </source>
</evidence>
<reference evidence="6" key="1">
    <citation type="submission" date="2015-04" db="EMBL/GenBank/DDBJ databases">
        <title>Physiological reanalysis, assessment of diazotrophy, and genome sequences of multiple isolates of Streptomyces thermoautotrophicus.</title>
        <authorList>
            <person name="MacKellar D.C."/>
            <person name="Lieber L."/>
            <person name="Norman J."/>
            <person name="Bolger A."/>
            <person name="Tobin C."/>
            <person name="Murray J.W."/>
            <person name="Chang R."/>
            <person name="Ford T."/>
            <person name="Nguyen P.Q."/>
            <person name="Woodward J."/>
            <person name="Permingeat H."/>
            <person name="Joshi N.S."/>
            <person name="Silver P.A."/>
            <person name="Usadel B."/>
            <person name="Rutherford A.W."/>
            <person name="Friesen M."/>
            <person name="Prell J."/>
        </authorList>
    </citation>
    <scope>NUCLEOTIDE SEQUENCE [LARGE SCALE GENOMIC DNA]</scope>
    <source>
        <strain evidence="6">H1</strain>
    </source>
</reference>
<evidence type="ECO:0000313" key="5">
    <source>
        <dbReference type="EMBL" id="KWW99072.1"/>
    </source>
</evidence>
<dbReference type="PATRIC" id="fig|1469144.10.peg.809"/>
<keyword evidence="2" id="KW-0479">Metal-binding</keyword>
<protein>
    <submittedName>
        <fullName evidence="5">5-methyltetrahydropteroyltriglutamate--homocystein e methyltransferase</fullName>
        <ecNumber evidence="5">2.1.1.14</ecNumber>
    </submittedName>
</protein>
<dbReference type="SUPFAM" id="SSF51726">
    <property type="entry name" value="UROD/MetE-like"/>
    <property type="match status" value="1"/>
</dbReference>
<gene>
    <name evidence="5" type="ORF">LI90_704</name>
</gene>
<evidence type="ECO:0000256" key="2">
    <source>
        <dbReference type="ARBA" id="ARBA00022723"/>
    </source>
</evidence>
<dbReference type="Pfam" id="PF01717">
    <property type="entry name" value="Meth_synt_2"/>
    <property type="match status" value="1"/>
</dbReference>
<evidence type="ECO:0000256" key="3">
    <source>
        <dbReference type="ARBA" id="ARBA00022833"/>
    </source>
</evidence>
<name>A0A132MMJ0_9ACTN</name>
<dbReference type="AlphaFoldDB" id="A0A132MMJ0"/>
<dbReference type="InterPro" id="IPR002629">
    <property type="entry name" value="Met_Synth_C/arc"/>
</dbReference>
<keyword evidence="5" id="KW-0489">Methyltransferase</keyword>
<dbReference type="EC" id="2.1.1.14" evidence="5"/>
<keyword evidence="5" id="KW-0808">Transferase</keyword>
<feature type="domain" description="Cobalamin-independent methionine synthase MetE C-terminal/archaeal" evidence="4">
    <location>
        <begin position="13"/>
        <end position="313"/>
    </location>
</feature>
<accession>A0A132MMJ0</accession>
<dbReference type="GO" id="GO:0032259">
    <property type="term" value="P:methylation"/>
    <property type="evidence" value="ECO:0007669"/>
    <property type="project" value="UniProtKB-KW"/>
</dbReference>
<dbReference type="Gene3D" id="3.20.20.210">
    <property type="match status" value="1"/>
</dbReference>
<keyword evidence="3" id="KW-0862">Zinc</keyword>
<comment type="caution">
    <text evidence="5">The sequence shown here is derived from an EMBL/GenBank/DDBJ whole genome shotgun (WGS) entry which is preliminary data.</text>
</comment>
<dbReference type="EMBL" id="LAXD01000001">
    <property type="protein sequence ID" value="KWW99072.1"/>
    <property type="molecule type" value="Genomic_DNA"/>
</dbReference>
<dbReference type="InterPro" id="IPR038071">
    <property type="entry name" value="UROD/MetE-like_sf"/>
</dbReference>
<organism evidence="5 6">
    <name type="scientific">Carbonactinospora thermoautotrophica</name>
    <dbReference type="NCBI Taxonomy" id="1469144"/>
    <lineage>
        <taxon>Bacteria</taxon>
        <taxon>Bacillati</taxon>
        <taxon>Actinomycetota</taxon>
        <taxon>Actinomycetes</taxon>
        <taxon>Kitasatosporales</taxon>
        <taxon>Carbonactinosporaceae</taxon>
        <taxon>Carbonactinospora</taxon>
    </lineage>
</organism>
<comment type="cofactor">
    <cofactor evidence="1">
        <name>Zn(2+)</name>
        <dbReference type="ChEBI" id="CHEBI:29105"/>
    </cofactor>
</comment>
<dbReference type="Proteomes" id="UP000070188">
    <property type="component" value="Unassembled WGS sequence"/>
</dbReference>